<feature type="compositionally biased region" description="Basic and acidic residues" evidence="1">
    <location>
        <begin position="584"/>
        <end position="606"/>
    </location>
</feature>
<sequence>MSGLPPQERFHYLEPSRRSTVQTVDEQNGGYDSESDTSIRHKNSKNTPSRFLESYNNDYDRSSRSHGHRSSRRRDQGHGHTRSIHAPSSAAYPPASATVQYSPCDGQAITYMEPRGGQLRPYYNPTTPHNPVHASPVAANGGPSYHAYYASNPPFPNSAYSVNSYPAMSHHTYLHDENHPHPAGAYYAGDHQHHHLRTGKMQPSDNIGYMQQTSSHNPLSNPGYGSSIPDINEAEKTRRDLETFKRNHTTDHRQRARERERDKEREIEKKEEEKRNVKREEKARAKRDKEEADKMKERITQLRQQMAEVQATMYQEKQRREIRDREELLDNKRVAFENLFRDSSHTLSTPANMQFDQKDPRGLQGTEQMLQQIVGYLERLWGEPNIPQSDFERLLPREILARRPSMDTDRSGTGHQVLDMNLQRQVEEITMNFLHKFRGVPNPLLALRQGSSASDYNRSAPFDVSDHAANTSKVGSSSSRTAVNTNPGIGDPMSPKSSEFQSHLRPPETTWKKYHQTPKSRNSNPPQKPSSKPKENRGRRPPVSENLLKSDDDSSDGDLDEFDESTDENTDNDDDYDSSSSEMEEPRRHTRRKEEQGQKPKREGRFSRKPTKPKQQRGKHRHRGHAAYAEDETEEDQDKWRKEKLSRYAYVPPPAPNPPGNETYSKNPLQSEHYQRIH</sequence>
<feature type="compositionally biased region" description="Polar residues" evidence="1">
    <location>
        <begin position="660"/>
        <end position="672"/>
    </location>
</feature>
<feature type="compositionally biased region" description="Basic and acidic residues" evidence="1">
    <location>
        <begin position="8"/>
        <end position="17"/>
    </location>
</feature>
<keyword evidence="3" id="KW-1185">Reference proteome</keyword>
<proteinExistence type="predicted"/>
<feature type="region of interest" description="Disordered" evidence="1">
    <location>
        <begin position="211"/>
        <end position="230"/>
    </location>
</feature>
<feature type="compositionally biased region" description="Polar residues" evidence="1">
    <location>
        <begin position="211"/>
        <end position="224"/>
    </location>
</feature>
<accession>A0A225AVT0</accession>
<feature type="region of interest" description="Disordered" evidence="1">
    <location>
        <begin position="239"/>
        <end position="294"/>
    </location>
</feature>
<dbReference type="RefSeq" id="XP_020119830.1">
    <property type="nucleotide sequence ID" value="XM_020267403.1"/>
</dbReference>
<feature type="compositionally biased region" description="Low complexity" evidence="1">
    <location>
        <begin position="86"/>
        <end position="97"/>
    </location>
</feature>
<dbReference type="GeneID" id="31004872"/>
<evidence type="ECO:0000313" key="2">
    <source>
        <dbReference type="EMBL" id="OKL59709.1"/>
    </source>
</evidence>
<feature type="compositionally biased region" description="Acidic residues" evidence="1">
    <location>
        <begin position="553"/>
        <end position="577"/>
    </location>
</feature>
<protein>
    <submittedName>
        <fullName evidence="2">Uncharacterized protein</fullName>
    </submittedName>
</protein>
<dbReference type="AlphaFoldDB" id="A0A225AVT0"/>
<name>A0A225AVT0_TALAT</name>
<comment type="caution">
    <text evidence="2">The sequence shown here is derived from an EMBL/GenBank/DDBJ whole genome shotgun (WGS) entry which is preliminary data.</text>
</comment>
<organism evidence="2 3">
    <name type="scientific">Talaromyces atroroseus</name>
    <dbReference type="NCBI Taxonomy" id="1441469"/>
    <lineage>
        <taxon>Eukaryota</taxon>
        <taxon>Fungi</taxon>
        <taxon>Dikarya</taxon>
        <taxon>Ascomycota</taxon>
        <taxon>Pezizomycotina</taxon>
        <taxon>Eurotiomycetes</taxon>
        <taxon>Eurotiomycetidae</taxon>
        <taxon>Eurotiales</taxon>
        <taxon>Trichocomaceae</taxon>
        <taxon>Talaromyces</taxon>
        <taxon>Talaromyces sect. Trachyspermi</taxon>
    </lineage>
</organism>
<feature type="compositionally biased region" description="Basic residues" evidence="1">
    <location>
        <begin position="607"/>
        <end position="625"/>
    </location>
</feature>
<evidence type="ECO:0000256" key="1">
    <source>
        <dbReference type="SAM" id="MobiDB-lite"/>
    </source>
</evidence>
<feature type="compositionally biased region" description="Polar residues" evidence="1">
    <location>
        <begin position="468"/>
        <end position="487"/>
    </location>
</feature>
<reference evidence="2 3" key="1">
    <citation type="submission" date="2015-06" db="EMBL/GenBank/DDBJ databases">
        <title>Talaromyces atroroseus IBT 11181 draft genome.</title>
        <authorList>
            <person name="Rasmussen K.B."/>
            <person name="Rasmussen S."/>
            <person name="Petersen B."/>
            <person name="Sicheritz-Ponten T."/>
            <person name="Mortensen U.H."/>
            <person name="Thrane U."/>
        </authorList>
    </citation>
    <scope>NUCLEOTIDE SEQUENCE [LARGE SCALE GENOMIC DNA]</scope>
    <source>
        <strain evidence="2 3">IBT 11181</strain>
    </source>
</reference>
<feature type="region of interest" description="Disordered" evidence="1">
    <location>
        <begin position="1"/>
        <end position="99"/>
    </location>
</feature>
<feature type="compositionally biased region" description="Polar residues" evidence="1">
    <location>
        <begin position="45"/>
        <end position="57"/>
    </location>
</feature>
<gene>
    <name evidence="2" type="ORF">UA08_05116</name>
</gene>
<feature type="region of interest" description="Disordered" evidence="1">
    <location>
        <begin position="458"/>
        <end position="678"/>
    </location>
</feature>
<dbReference type="Proteomes" id="UP000214365">
    <property type="component" value="Unassembled WGS sequence"/>
</dbReference>
<dbReference type="EMBL" id="LFMY01000007">
    <property type="protein sequence ID" value="OKL59709.1"/>
    <property type="molecule type" value="Genomic_DNA"/>
</dbReference>
<evidence type="ECO:0000313" key="3">
    <source>
        <dbReference type="Proteomes" id="UP000214365"/>
    </source>
</evidence>